<feature type="region of interest" description="Disordered" evidence="1">
    <location>
        <begin position="29"/>
        <end position="68"/>
    </location>
</feature>
<feature type="signal peptide" evidence="2">
    <location>
        <begin position="1"/>
        <end position="25"/>
    </location>
</feature>
<dbReference type="OrthoDB" id="4978239at2"/>
<evidence type="ECO:0000256" key="1">
    <source>
        <dbReference type="SAM" id="MobiDB-lite"/>
    </source>
</evidence>
<dbReference type="EMBL" id="RBKS01000001">
    <property type="protein sequence ID" value="RKR75601.1"/>
    <property type="molecule type" value="Genomic_DNA"/>
</dbReference>
<accession>A0A495IJY3</accession>
<comment type="caution">
    <text evidence="3">The sequence shown here is derived from an EMBL/GenBank/DDBJ whole genome shotgun (WGS) entry which is preliminary data.</text>
</comment>
<keyword evidence="2" id="KW-0732">Signal</keyword>
<dbReference type="Proteomes" id="UP000280008">
    <property type="component" value="Unassembled WGS sequence"/>
</dbReference>
<organism evidence="3 4">
    <name type="scientific">Frondihabitans australicus</name>
    <dbReference type="NCBI Taxonomy" id="386892"/>
    <lineage>
        <taxon>Bacteria</taxon>
        <taxon>Bacillati</taxon>
        <taxon>Actinomycetota</taxon>
        <taxon>Actinomycetes</taxon>
        <taxon>Micrococcales</taxon>
        <taxon>Microbacteriaceae</taxon>
        <taxon>Frondihabitans</taxon>
    </lineage>
</organism>
<dbReference type="RefSeq" id="WP_121370377.1">
    <property type="nucleotide sequence ID" value="NZ_RBKS01000001.1"/>
</dbReference>
<dbReference type="PROSITE" id="PS51257">
    <property type="entry name" value="PROKAR_LIPOPROTEIN"/>
    <property type="match status" value="1"/>
</dbReference>
<proteinExistence type="predicted"/>
<evidence type="ECO:0000313" key="4">
    <source>
        <dbReference type="Proteomes" id="UP000280008"/>
    </source>
</evidence>
<dbReference type="PROSITE" id="PS51318">
    <property type="entry name" value="TAT"/>
    <property type="match status" value="1"/>
</dbReference>
<feature type="chain" id="PRO_5038645333" evidence="2">
    <location>
        <begin position="26"/>
        <end position="234"/>
    </location>
</feature>
<gene>
    <name evidence="3" type="ORF">C8E83_2749</name>
</gene>
<sequence>MRVSRRHAFRAAGAGLALLAGLALAGCSSGDGTSGTSPSESASPSASASDTVAPVVTPSETPTPEIDLASPTTWKVTFAGVGPLDLGASRSGESAVMAHAYTVPNPSTTCPAVFYSPTHGGPTLIVSQESKTADTVSVVSVGDGRDASSLSATERAASPATVAGIRVGSTEAAVKAAYPGVTGRTDLAPNTTVFAVAGTGDDAGRFIDIGVGTDGLVSTLTVFTSATPPSEYCG</sequence>
<protein>
    <submittedName>
        <fullName evidence="3">Uncharacterized protein</fullName>
    </submittedName>
</protein>
<keyword evidence="4" id="KW-1185">Reference proteome</keyword>
<reference evidence="3 4" key="1">
    <citation type="submission" date="2018-10" db="EMBL/GenBank/DDBJ databases">
        <title>Sequencing the genomes of 1000 actinobacteria strains.</title>
        <authorList>
            <person name="Klenk H.-P."/>
        </authorList>
    </citation>
    <scope>NUCLEOTIDE SEQUENCE [LARGE SCALE GENOMIC DNA]</scope>
    <source>
        <strain evidence="3 4">DSM 17894</strain>
    </source>
</reference>
<dbReference type="InterPro" id="IPR006311">
    <property type="entry name" value="TAT_signal"/>
</dbReference>
<feature type="compositionally biased region" description="Low complexity" evidence="1">
    <location>
        <begin position="29"/>
        <end position="64"/>
    </location>
</feature>
<name>A0A495IJY3_9MICO</name>
<evidence type="ECO:0000256" key="2">
    <source>
        <dbReference type="SAM" id="SignalP"/>
    </source>
</evidence>
<dbReference type="AlphaFoldDB" id="A0A495IJY3"/>
<evidence type="ECO:0000313" key="3">
    <source>
        <dbReference type="EMBL" id="RKR75601.1"/>
    </source>
</evidence>